<name>A0ABN3V7D4_9PSEU</name>
<evidence type="ECO:0000313" key="8">
    <source>
        <dbReference type="EMBL" id="GAA2780558.1"/>
    </source>
</evidence>
<dbReference type="RefSeq" id="WP_344678499.1">
    <property type="nucleotide sequence ID" value="NZ_BAAAUX010000006.1"/>
</dbReference>
<dbReference type="InterPro" id="IPR020846">
    <property type="entry name" value="MFS_dom"/>
</dbReference>
<evidence type="ECO:0000256" key="4">
    <source>
        <dbReference type="ARBA" id="ARBA00022989"/>
    </source>
</evidence>
<dbReference type="SUPFAM" id="SSF103473">
    <property type="entry name" value="MFS general substrate transporter"/>
    <property type="match status" value="1"/>
</dbReference>
<dbReference type="PRINTS" id="PR01035">
    <property type="entry name" value="TCRTETA"/>
</dbReference>
<feature type="domain" description="Major facilitator superfamily (MFS) profile" evidence="7">
    <location>
        <begin position="7"/>
        <end position="397"/>
    </location>
</feature>
<keyword evidence="3 6" id="KW-0812">Transmembrane</keyword>
<feature type="transmembrane region" description="Helical" evidence="6">
    <location>
        <begin position="73"/>
        <end position="96"/>
    </location>
</feature>
<dbReference type="InterPro" id="IPR001958">
    <property type="entry name" value="Tet-R_TetA/multi-R_MdtG-like"/>
</dbReference>
<feature type="transmembrane region" description="Helical" evidence="6">
    <location>
        <begin position="336"/>
        <end position="361"/>
    </location>
</feature>
<dbReference type="Pfam" id="PF07690">
    <property type="entry name" value="MFS_1"/>
    <property type="match status" value="1"/>
</dbReference>
<comment type="caution">
    <text evidence="8">The sequence shown here is derived from an EMBL/GenBank/DDBJ whole genome shotgun (WGS) entry which is preliminary data.</text>
</comment>
<feature type="transmembrane region" description="Helical" evidence="6">
    <location>
        <begin position="298"/>
        <end position="315"/>
    </location>
</feature>
<sequence length="410" mass="42282">MQPAQLRLVLLALGAFTVGTDAYLVAGLLPQIAEDLSVPVATAGQLVSFFAIAYAVAAPLMSFATRRFNARTVLVAALCGVALTDLALVVASTYPMLAVGRLVTACFAAAFTPTAASVAASLVPPDRQGRALAYVPGGMTLATALGVPLGSLIANVAGWRGAFVFVSVLSGIVALGLWRTFGHVQPQQRPDRGERLVVLRKPAIWSMVGMTVLWFTGGFMAYTYISQIAAEIANVHGGWLTAVLLTFGVAAIVGVRLGGVGADLWGPRRTLVASVGGKGVAFLALAVTGWLAPGPLNAVVILFVVVAFWSVSAWATNAPQQRMFITRAPEDRVTALSLASSANYAGITLGASLGGLVISSYGAGPVLTIAAGIEFFVAAALITGGIAARRRAVREVAARQAELAGPRELV</sequence>
<evidence type="ECO:0000259" key="7">
    <source>
        <dbReference type="PROSITE" id="PS50850"/>
    </source>
</evidence>
<feature type="transmembrane region" description="Helical" evidence="6">
    <location>
        <begin position="367"/>
        <end position="388"/>
    </location>
</feature>
<evidence type="ECO:0000256" key="1">
    <source>
        <dbReference type="ARBA" id="ARBA00004651"/>
    </source>
</evidence>
<proteinExistence type="predicted"/>
<evidence type="ECO:0000313" key="9">
    <source>
        <dbReference type="Proteomes" id="UP001500979"/>
    </source>
</evidence>
<feature type="transmembrane region" description="Helical" evidence="6">
    <location>
        <begin position="102"/>
        <end position="124"/>
    </location>
</feature>
<dbReference type="Proteomes" id="UP001500979">
    <property type="component" value="Unassembled WGS sequence"/>
</dbReference>
<dbReference type="Gene3D" id="1.20.1250.20">
    <property type="entry name" value="MFS general substrate transporter like domains"/>
    <property type="match status" value="1"/>
</dbReference>
<comment type="subcellular location">
    <subcellularLocation>
        <location evidence="1">Cell membrane</location>
        <topology evidence="1">Multi-pass membrane protein</topology>
    </subcellularLocation>
</comment>
<dbReference type="PROSITE" id="PS50850">
    <property type="entry name" value="MFS"/>
    <property type="match status" value="1"/>
</dbReference>
<feature type="transmembrane region" description="Helical" evidence="6">
    <location>
        <begin position="202"/>
        <end position="225"/>
    </location>
</feature>
<dbReference type="PANTHER" id="PTHR43124">
    <property type="entry name" value="PURINE EFFLUX PUMP PBUE"/>
    <property type="match status" value="1"/>
</dbReference>
<feature type="transmembrane region" description="Helical" evidence="6">
    <location>
        <begin position="237"/>
        <end position="259"/>
    </location>
</feature>
<evidence type="ECO:0000256" key="5">
    <source>
        <dbReference type="ARBA" id="ARBA00023136"/>
    </source>
</evidence>
<dbReference type="EMBL" id="BAAAUX010000006">
    <property type="protein sequence ID" value="GAA2780558.1"/>
    <property type="molecule type" value="Genomic_DNA"/>
</dbReference>
<dbReference type="InterPro" id="IPR011701">
    <property type="entry name" value="MFS"/>
</dbReference>
<keyword evidence="9" id="KW-1185">Reference proteome</keyword>
<feature type="transmembrane region" description="Helical" evidence="6">
    <location>
        <begin position="271"/>
        <end position="292"/>
    </location>
</feature>
<feature type="transmembrane region" description="Helical" evidence="6">
    <location>
        <begin position="131"/>
        <end position="153"/>
    </location>
</feature>
<dbReference type="PANTHER" id="PTHR43124:SF10">
    <property type="entry name" value="PURINE EFFLUX PUMP PBUE"/>
    <property type="match status" value="1"/>
</dbReference>
<dbReference type="CDD" id="cd17324">
    <property type="entry name" value="MFS_NepI_like"/>
    <property type="match status" value="1"/>
</dbReference>
<gene>
    <name evidence="8" type="ORF">GCM10010470_12940</name>
</gene>
<dbReference type="InterPro" id="IPR036259">
    <property type="entry name" value="MFS_trans_sf"/>
</dbReference>
<organism evidence="8 9">
    <name type="scientific">Saccharopolyspora taberi</name>
    <dbReference type="NCBI Taxonomy" id="60895"/>
    <lineage>
        <taxon>Bacteria</taxon>
        <taxon>Bacillati</taxon>
        <taxon>Actinomycetota</taxon>
        <taxon>Actinomycetes</taxon>
        <taxon>Pseudonocardiales</taxon>
        <taxon>Pseudonocardiaceae</taxon>
        <taxon>Saccharopolyspora</taxon>
    </lineage>
</organism>
<evidence type="ECO:0000256" key="6">
    <source>
        <dbReference type="SAM" id="Phobius"/>
    </source>
</evidence>
<keyword evidence="4 6" id="KW-1133">Transmembrane helix</keyword>
<evidence type="ECO:0000256" key="2">
    <source>
        <dbReference type="ARBA" id="ARBA00022475"/>
    </source>
</evidence>
<evidence type="ECO:0000256" key="3">
    <source>
        <dbReference type="ARBA" id="ARBA00022692"/>
    </source>
</evidence>
<keyword evidence="5 6" id="KW-0472">Membrane</keyword>
<accession>A0ABN3V7D4</accession>
<reference evidence="8 9" key="1">
    <citation type="journal article" date="2019" name="Int. J. Syst. Evol. Microbiol.">
        <title>The Global Catalogue of Microorganisms (GCM) 10K type strain sequencing project: providing services to taxonomists for standard genome sequencing and annotation.</title>
        <authorList>
            <consortium name="The Broad Institute Genomics Platform"/>
            <consortium name="The Broad Institute Genome Sequencing Center for Infectious Disease"/>
            <person name="Wu L."/>
            <person name="Ma J."/>
        </authorList>
    </citation>
    <scope>NUCLEOTIDE SEQUENCE [LARGE SCALE GENOMIC DNA]</scope>
    <source>
        <strain evidence="8 9">JCM 9383</strain>
    </source>
</reference>
<dbReference type="InterPro" id="IPR050189">
    <property type="entry name" value="MFS_Efflux_Transporters"/>
</dbReference>
<feature type="transmembrane region" description="Helical" evidence="6">
    <location>
        <begin position="159"/>
        <end position="181"/>
    </location>
</feature>
<feature type="transmembrane region" description="Helical" evidence="6">
    <location>
        <begin position="38"/>
        <end position="61"/>
    </location>
</feature>
<protein>
    <submittedName>
        <fullName evidence="8">MFS transporter</fullName>
    </submittedName>
</protein>
<keyword evidence="2" id="KW-1003">Cell membrane</keyword>